<evidence type="ECO:0000313" key="10">
    <source>
        <dbReference type="Proteomes" id="UP000193719"/>
    </source>
</evidence>
<evidence type="ECO:0000259" key="8">
    <source>
        <dbReference type="PROSITE" id="PS51270"/>
    </source>
</evidence>
<keyword evidence="10" id="KW-1185">Reference proteome</keyword>
<dbReference type="GO" id="GO:0061630">
    <property type="term" value="F:ubiquitin protein ligase activity"/>
    <property type="evidence" value="ECO:0007669"/>
    <property type="project" value="TreeGrafter"/>
</dbReference>
<dbReference type="SUPFAM" id="SSF161245">
    <property type="entry name" value="Zinc hairpin stack"/>
    <property type="match status" value="1"/>
</dbReference>
<evidence type="ECO:0000259" key="6">
    <source>
        <dbReference type="PROSITE" id="PS50089"/>
    </source>
</evidence>
<evidence type="ECO:0000259" key="7">
    <source>
        <dbReference type="PROSITE" id="PS51266"/>
    </source>
</evidence>
<dbReference type="Pfam" id="PF13639">
    <property type="entry name" value="zf-RING_2"/>
    <property type="match status" value="1"/>
</dbReference>
<evidence type="ECO:0000256" key="5">
    <source>
        <dbReference type="SAM" id="MobiDB-lite"/>
    </source>
</evidence>
<reference evidence="9 10" key="1">
    <citation type="submission" date="2016-08" db="EMBL/GenBank/DDBJ databases">
        <title>Genomes of anaerobic fungi encode conserved fungal cellulosomes for biomass hydrolysis.</title>
        <authorList>
            <consortium name="DOE Joint Genome Institute"/>
            <person name="Haitjema C.H."/>
            <person name="Gilmore S.P."/>
            <person name="Henske J.K."/>
            <person name="Solomon K.V."/>
            <person name="De Groot R."/>
            <person name="Kuo A."/>
            <person name="Mondo S.J."/>
            <person name="Salamov A.A."/>
            <person name="Labutti K."/>
            <person name="Zhao Z."/>
            <person name="Chiniquy J."/>
            <person name="Barry K."/>
            <person name="Brewer H.M."/>
            <person name="Purvine S.O."/>
            <person name="Wright A.T."/>
            <person name="Boxma B."/>
            <person name="Van Alen T."/>
            <person name="Hackstein J.H."/>
            <person name="Baker S.E."/>
            <person name="Grigoriev I.V."/>
            <person name="O'Malley M.A."/>
        </authorList>
    </citation>
    <scope>NUCLEOTIDE SEQUENCE [LARGE SCALE GENOMIC DNA]</scope>
    <source>
        <strain evidence="10">finn</strain>
    </source>
</reference>
<feature type="compositionally biased region" description="Polar residues" evidence="5">
    <location>
        <begin position="1"/>
        <end position="16"/>
    </location>
</feature>
<dbReference type="EMBL" id="MCFH01000030">
    <property type="protein sequence ID" value="ORX47596.1"/>
    <property type="molecule type" value="Genomic_DNA"/>
</dbReference>
<dbReference type="InterPro" id="IPR037274">
    <property type="entry name" value="Znf_CHY_sf"/>
</dbReference>
<dbReference type="InterPro" id="IPR013083">
    <property type="entry name" value="Znf_RING/FYVE/PHD"/>
</dbReference>
<evidence type="ECO:0000313" key="9">
    <source>
        <dbReference type="EMBL" id="ORX47596.1"/>
    </source>
</evidence>
<evidence type="ECO:0000256" key="1">
    <source>
        <dbReference type="ARBA" id="ARBA00022723"/>
    </source>
</evidence>
<dbReference type="InterPro" id="IPR039512">
    <property type="entry name" value="RCHY1_zinc-ribbon"/>
</dbReference>
<dbReference type="GO" id="GO:0005634">
    <property type="term" value="C:nucleus"/>
    <property type="evidence" value="ECO:0007669"/>
    <property type="project" value="TreeGrafter"/>
</dbReference>
<dbReference type="Gene3D" id="3.30.40.10">
    <property type="entry name" value="Zinc/RING finger domain, C3HC4 (zinc finger)"/>
    <property type="match status" value="1"/>
</dbReference>
<dbReference type="STRING" id="1754191.A0A1Y1V611"/>
<feature type="compositionally biased region" description="Low complexity" evidence="5">
    <location>
        <begin position="29"/>
        <end position="46"/>
    </location>
</feature>
<dbReference type="GO" id="GO:0008270">
    <property type="term" value="F:zinc ion binding"/>
    <property type="evidence" value="ECO:0007669"/>
    <property type="project" value="UniProtKB-KW"/>
</dbReference>
<dbReference type="GO" id="GO:0006511">
    <property type="term" value="P:ubiquitin-dependent protein catabolic process"/>
    <property type="evidence" value="ECO:0007669"/>
    <property type="project" value="TreeGrafter"/>
</dbReference>
<reference evidence="9 10" key="2">
    <citation type="submission" date="2016-08" db="EMBL/GenBank/DDBJ databases">
        <title>Pervasive Adenine N6-methylation of Active Genes in Fungi.</title>
        <authorList>
            <consortium name="DOE Joint Genome Institute"/>
            <person name="Mondo S.J."/>
            <person name="Dannebaum R.O."/>
            <person name="Kuo R.C."/>
            <person name="Labutti K."/>
            <person name="Haridas S."/>
            <person name="Kuo A."/>
            <person name="Salamov A."/>
            <person name="Ahrendt S.R."/>
            <person name="Lipzen A."/>
            <person name="Sullivan W."/>
            <person name="Andreopoulos W.B."/>
            <person name="Clum A."/>
            <person name="Lindquist E."/>
            <person name="Daum C."/>
            <person name="Ramamoorthy G.K."/>
            <person name="Gryganskyi A."/>
            <person name="Culley D."/>
            <person name="Magnuson J.K."/>
            <person name="James T.Y."/>
            <person name="O'Malley M.A."/>
            <person name="Stajich J.E."/>
            <person name="Spatafora J.W."/>
            <person name="Visel A."/>
            <person name="Grigoriev I.V."/>
        </authorList>
    </citation>
    <scope>NUCLEOTIDE SEQUENCE [LARGE SCALE GENOMIC DNA]</scope>
    <source>
        <strain evidence="10">finn</strain>
    </source>
</reference>
<dbReference type="PROSITE" id="PS51270">
    <property type="entry name" value="ZF_CTCHY"/>
    <property type="match status" value="1"/>
</dbReference>
<dbReference type="PROSITE" id="PS50089">
    <property type="entry name" value="ZF_RING_2"/>
    <property type="match status" value="1"/>
</dbReference>
<evidence type="ECO:0000256" key="4">
    <source>
        <dbReference type="PROSITE-ProRule" id="PRU00601"/>
    </source>
</evidence>
<feature type="compositionally biased region" description="Acidic residues" evidence="5">
    <location>
        <begin position="19"/>
        <end position="28"/>
    </location>
</feature>
<dbReference type="GO" id="GO:0016567">
    <property type="term" value="P:protein ubiquitination"/>
    <property type="evidence" value="ECO:0007669"/>
    <property type="project" value="TreeGrafter"/>
</dbReference>
<keyword evidence="2 4" id="KW-0863">Zinc-finger</keyword>
<feature type="region of interest" description="Disordered" evidence="5">
    <location>
        <begin position="396"/>
        <end position="435"/>
    </location>
</feature>
<dbReference type="PANTHER" id="PTHR21319:SF0">
    <property type="entry name" value="AND RING FINGER DOMAIN PROTEIN, PUTATIVE (AFU_ORTHOLOGUE AFUA_1G08900)-RELATED"/>
    <property type="match status" value="1"/>
</dbReference>
<feature type="region of interest" description="Disordered" evidence="5">
    <location>
        <begin position="1"/>
        <end position="57"/>
    </location>
</feature>
<dbReference type="AlphaFoldDB" id="A0A1Y1V611"/>
<dbReference type="OrthoDB" id="411372at2759"/>
<proteinExistence type="predicted"/>
<dbReference type="InterPro" id="IPR037275">
    <property type="entry name" value="Znf_CTCHY_sf"/>
</dbReference>
<evidence type="ECO:0000256" key="2">
    <source>
        <dbReference type="ARBA" id="ARBA00022771"/>
    </source>
</evidence>
<accession>A0A1Y1V611</accession>
<feature type="domain" description="RING-type" evidence="6">
    <location>
        <begin position="270"/>
        <end position="311"/>
    </location>
</feature>
<protein>
    <submittedName>
        <fullName evidence="9">Zf-CHY-domain-containing protein</fullName>
    </submittedName>
</protein>
<dbReference type="Pfam" id="PF05495">
    <property type="entry name" value="zf-CHY"/>
    <property type="match status" value="1"/>
</dbReference>
<dbReference type="Proteomes" id="UP000193719">
    <property type="component" value="Unassembled WGS sequence"/>
</dbReference>
<comment type="caution">
    <text evidence="9">The sequence shown here is derived from an EMBL/GenBank/DDBJ whole genome shotgun (WGS) entry which is preliminary data.</text>
</comment>
<organism evidence="9 10">
    <name type="scientific">Piromyces finnis</name>
    <dbReference type="NCBI Taxonomy" id="1754191"/>
    <lineage>
        <taxon>Eukaryota</taxon>
        <taxon>Fungi</taxon>
        <taxon>Fungi incertae sedis</taxon>
        <taxon>Chytridiomycota</taxon>
        <taxon>Chytridiomycota incertae sedis</taxon>
        <taxon>Neocallimastigomycetes</taxon>
        <taxon>Neocallimastigales</taxon>
        <taxon>Neocallimastigaceae</taxon>
        <taxon>Piromyces</taxon>
    </lineage>
</organism>
<sequence length="435" mass="50431">MSTSEQPEINVTTIPVSFNEEDGTDSESDSFVSMSSASSNSVIDDSTNQDDKEEKEEQLKLLKLQKEQQEMRKKIMDVQRDPNLTESQKAKKIQEIMTFQYKTIKHINTHLEHKDIDLDSPLTDEDKAPTYNDEENKILGCKHYQRAIKFQASCCGKWFTCRFCHDATSDHEVDRKKTTRMMCMYCNTVQPAGQNCINCERCLAKYYCDKCKLWDNEPRKSIYHCDDCGICRIGKGLGEDYFHCKKCNACLAISLKDNHKCIERNLESNCPICGEYMFTSTSIVIFMPCGHCIHYKCHQEYIQTNYHCPTCFKSLANMNEYFRRIDTMLQQHKMPPEYENWHSYILCNDCEKRSYAKYHFLYHKCAYCSSYNTKVLKTYETSKSIPSITDTIALSTNTDENEHSSENANDASTSNENNENNGQNSNNENTTTNEN</sequence>
<dbReference type="PROSITE" id="PS51266">
    <property type="entry name" value="ZF_CHY"/>
    <property type="match status" value="1"/>
</dbReference>
<feature type="domain" description="CHY-type" evidence="7">
    <location>
        <begin position="134"/>
        <end position="201"/>
    </location>
</feature>
<keyword evidence="1" id="KW-0479">Metal-binding</keyword>
<dbReference type="SUPFAM" id="SSF57850">
    <property type="entry name" value="RING/U-box"/>
    <property type="match status" value="1"/>
</dbReference>
<dbReference type="PANTHER" id="PTHR21319">
    <property type="entry name" value="RING FINGER AND CHY ZINC FINGER DOMAIN-CONTAINING PROTEIN 1"/>
    <property type="match status" value="1"/>
</dbReference>
<feature type="compositionally biased region" description="Low complexity" evidence="5">
    <location>
        <begin position="406"/>
        <end position="435"/>
    </location>
</feature>
<dbReference type="SMART" id="SM00184">
    <property type="entry name" value="RING"/>
    <property type="match status" value="1"/>
</dbReference>
<dbReference type="SUPFAM" id="SSF161219">
    <property type="entry name" value="CHY zinc finger-like"/>
    <property type="match status" value="1"/>
</dbReference>
<dbReference type="InterPro" id="IPR017921">
    <property type="entry name" value="Znf_CTCHY"/>
</dbReference>
<keyword evidence="3" id="KW-0862">Zinc</keyword>
<dbReference type="CDD" id="cd16464">
    <property type="entry name" value="RING-H2_Pirh2-like"/>
    <property type="match status" value="1"/>
</dbReference>
<feature type="domain" description="CTCHY-type" evidence="8">
    <location>
        <begin position="203"/>
        <end position="269"/>
    </location>
</feature>
<name>A0A1Y1V611_9FUNG</name>
<dbReference type="Pfam" id="PF14599">
    <property type="entry name" value="zinc_ribbon_6"/>
    <property type="match status" value="1"/>
</dbReference>
<dbReference type="InterPro" id="IPR008913">
    <property type="entry name" value="Znf_CHY"/>
</dbReference>
<dbReference type="InterPro" id="IPR001841">
    <property type="entry name" value="Znf_RING"/>
</dbReference>
<evidence type="ECO:0000256" key="3">
    <source>
        <dbReference type="ARBA" id="ARBA00022833"/>
    </source>
</evidence>
<dbReference type="Gene3D" id="2.20.28.10">
    <property type="match status" value="1"/>
</dbReference>
<gene>
    <name evidence="9" type="ORF">BCR36DRAFT_584692</name>
</gene>